<reference evidence="5 6" key="1">
    <citation type="submission" date="2019-02" db="EMBL/GenBank/DDBJ databases">
        <title>High diversity of culturable Acinetobacter species in natural soil and water ecosystems.</title>
        <authorList>
            <person name="Radolfova-Krizova L."/>
            <person name="Nemec A."/>
        </authorList>
    </citation>
    <scope>NUCLEOTIDE SEQUENCE [LARGE SCALE GENOMIC DNA]</scope>
    <source>
        <strain evidence="5 6">ANC 4281</strain>
    </source>
</reference>
<evidence type="ECO:0000313" key="8">
    <source>
        <dbReference type="Proteomes" id="UP000546536"/>
    </source>
</evidence>
<dbReference type="EMBL" id="JABERH010000004">
    <property type="protein sequence ID" value="NNH37713.1"/>
    <property type="molecule type" value="Genomic_DNA"/>
</dbReference>
<accession>A0A7Y2WKL8</accession>
<evidence type="ECO:0000313" key="7">
    <source>
        <dbReference type="Proteomes" id="UP000532147"/>
    </source>
</evidence>
<reference evidence="7 8" key="2">
    <citation type="submission" date="2020-04" db="EMBL/GenBank/DDBJ databases">
        <title>Acinetobacter Taxon 24.</title>
        <authorList>
            <person name="Nemec A."/>
            <person name="Radolfova-Krizova L."/>
            <person name="Higgins P.G."/>
            <person name="Spanelova P."/>
        </authorList>
    </citation>
    <scope>NUCLEOTIDE SEQUENCE [LARGE SCALE GENOMIC DNA]</scope>
    <source>
        <strain evidence="4 8">ANC 4279</strain>
        <strain evidence="2 7">ANC 4280</strain>
        <strain evidence="3 9">ANC 5380</strain>
    </source>
</reference>
<feature type="transmembrane region" description="Helical" evidence="1">
    <location>
        <begin position="18"/>
        <end position="38"/>
    </location>
</feature>
<keyword evidence="1" id="KW-1133">Transmembrane helix</keyword>
<feature type="transmembrane region" description="Helical" evidence="1">
    <location>
        <begin position="58"/>
        <end position="83"/>
    </location>
</feature>
<dbReference type="AlphaFoldDB" id="A0A4R0EKE8"/>
<dbReference type="OrthoDB" id="6711862at2"/>
<evidence type="ECO:0000313" key="2">
    <source>
        <dbReference type="EMBL" id="NNH37713.1"/>
    </source>
</evidence>
<dbReference type="PROSITE" id="PS51257">
    <property type="entry name" value="PROKAR_LIPOPROTEIN"/>
    <property type="match status" value="1"/>
</dbReference>
<keyword evidence="1" id="KW-0472">Membrane</keyword>
<dbReference type="Proteomes" id="UP000532147">
    <property type="component" value="Unassembled WGS sequence"/>
</dbReference>
<accession>A0A7Y2RIA4</accession>
<dbReference type="Proteomes" id="UP000546536">
    <property type="component" value="Unassembled WGS sequence"/>
</dbReference>
<dbReference type="Proteomes" id="UP000291380">
    <property type="component" value="Unassembled WGS sequence"/>
</dbReference>
<organism evidence="5 6">
    <name type="scientific">Acinetobacter terrae</name>
    <dbReference type="NCBI Taxonomy" id="2731247"/>
    <lineage>
        <taxon>Bacteria</taxon>
        <taxon>Pseudomonadati</taxon>
        <taxon>Pseudomonadota</taxon>
        <taxon>Gammaproteobacteria</taxon>
        <taxon>Moraxellales</taxon>
        <taxon>Moraxellaceae</taxon>
        <taxon>Acinetobacter</taxon>
        <taxon>Acinetobacter Taxon 24</taxon>
    </lineage>
</organism>
<evidence type="ECO:0000313" key="5">
    <source>
        <dbReference type="EMBL" id="TCB57700.1"/>
    </source>
</evidence>
<evidence type="ECO:0000313" key="9">
    <source>
        <dbReference type="Proteomes" id="UP000569202"/>
    </source>
</evidence>
<evidence type="ECO:0000313" key="6">
    <source>
        <dbReference type="Proteomes" id="UP000291380"/>
    </source>
</evidence>
<dbReference type="EMBL" id="SJOA01000017">
    <property type="protein sequence ID" value="TCB57700.1"/>
    <property type="molecule type" value="Genomic_DNA"/>
</dbReference>
<proteinExistence type="predicted"/>
<dbReference type="RefSeq" id="WP_131271703.1">
    <property type="nucleotide sequence ID" value="NZ_JABERG010000014.1"/>
</dbReference>
<keyword evidence="8" id="KW-1185">Reference proteome</keyword>
<dbReference type="EMBL" id="JABERL010000067">
    <property type="protein sequence ID" value="NNH79167.1"/>
    <property type="molecule type" value="Genomic_DNA"/>
</dbReference>
<accession>A0A4R0EKE8</accession>
<keyword evidence="1" id="KW-0812">Transmembrane</keyword>
<gene>
    <name evidence="5" type="ORF">E0H85_12260</name>
    <name evidence="2" type="ORF">HLH11_03430</name>
    <name evidence="4" type="ORF">HLH13_10000</name>
    <name evidence="3" type="ORF">HLH17_16240</name>
</gene>
<evidence type="ECO:0000313" key="3">
    <source>
        <dbReference type="EMBL" id="NNH79167.1"/>
    </source>
</evidence>
<evidence type="ECO:0000256" key="1">
    <source>
        <dbReference type="SAM" id="Phobius"/>
    </source>
</evidence>
<sequence>MKDFFLNLTQIIETNKKIYWAIIFGIAACLLLFIAEVVHMQSLAETLKANDPSVSKEIFAVIAHRYSLTRWLVMALFIVWSIYEYKSTKKKLGL</sequence>
<name>A0A4R0EKE8_9GAMM</name>
<dbReference type="EMBL" id="JABERG010000014">
    <property type="protein sequence ID" value="NNH88027.1"/>
    <property type="molecule type" value="Genomic_DNA"/>
</dbReference>
<dbReference type="Proteomes" id="UP000569202">
    <property type="component" value="Unassembled WGS sequence"/>
</dbReference>
<comment type="caution">
    <text evidence="5">The sequence shown here is derived from an EMBL/GenBank/DDBJ whole genome shotgun (WGS) entry which is preliminary data.</text>
</comment>
<protein>
    <submittedName>
        <fullName evidence="5">Uncharacterized protein</fullName>
    </submittedName>
</protein>
<evidence type="ECO:0000313" key="4">
    <source>
        <dbReference type="EMBL" id="NNH88027.1"/>
    </source>
</evidence>